<name>A0ABD3B0E4_9GENT</name>
<feature type="compositionally biased region" description="Polar residues" evidence="1">
    <location>
        <begin position="267"/>
        <end position="276"/>
    </location>
</feature>
<sequence length="334" mass="36494">MKAWAIQENRAGFQQVEEAEATNDSSARERDCGCILSNSPALLTRLRLLTSPVTINAAFFNNLFSFRSVSFLPQTSSLKAAGDRKSAMVYFCLVKVEDVQRVQGQFILNLHEFNPYSFLFWAQVAVYRRVTQLIDTRISSTLLYEFIPTGPVDQHPPVGYMSYVRQTVQPQVTNVQSVYSVRIRWRSIVQNWMDFDENDWLAMVHSASEFRVVPAEPNLPNDPDQPSQQAVVNAPNEEEHAAVANEPNQPNQQAVVNAPNEGEQAAVPNQPNNQENGYGEAPAGHGVAVALAGAAEANGNGLPIGPIHHVAAGGADVDDNVAANGADVDAFNGH</sequence>
<dbReference type="AlphaFoldDB" id="A0ABD3B0E4"/>
<accession>A0ABD3B0E4</accession>
<gene>
    <name evidence="2" type="ORF">ACH5RR_000335</name>
</gene>
<protein>
    <submittedName>
        <fullName evidence="2">Uncharacterized protein</fullName>
    </submittedName>
</protein>
<dbReference type="Proteomes" id="UP001630127">
    <property type="component" value="Unassembled WGS sequence"/>
</dbReference>
<organism evidence="2 3">
    <name type="scientific">Cinchona calisaya</name>
    <dbReference type="NCBI Taxonomy" id="153742"/>
    <lineage>
        <taxon>Eukaryota</taxon>
        <taxon>Viridiplantae</taxon>
        <taxon>Streptophyta</taxon>
        <taxon>Embryophyta</taxon>
        <taxon>Tracheophyta</taxon>
        <taxon>Spermatophyta</taxon>
        <taxon>Magnoliopsida</taxon>
        <taxon>eudicotyledons</taxon>
        <taxon>Gunneridae</taxon>
        <taxon>Pentapetalae</taxon>
        <taxon>asterids</taxon>
        <taxon>lamiids</taxon>
        <taxon>Gentianales</taxon>
        <taxon>Rubiaceae</taxon>
        <taxon>Cinchonoideae</taxon>
        <taxon>Cinchoneae</taxon>
        <taxon>Cinchona</taxon>
    </lineage>
</organism>
<keyword evidence="3" id="KW-1185">Reference proteome</keyword>
<evidence type="ECO:0000313" key="3">
    <source>
        <dbReference type="Proteomes" id="UP001630127"/>
    </source>
</evidence>
<reference evidence="2 3" key="1">
    <citation type="submission" date="2024-11" db="EMBL/GenBank/DDBJ databases">
        <title>A near-complete genome assembly of Cinchona calisaya.</title>
        <authorList>
            <person name="Lian D.C."/>
            <person name="Zhao X.W."/>
            <person name="Wei L."/>
        </authorList>
    </citation>
    <scope>NUCLEOTIDE SEQUENCE [LARGE SCALE GENOMIC DNA]</scope>
    <source>
        <tissue evidence="2">Nenye</tissue>
    </source>
</reference>
<feature type="compositionally biased region" description="Polar residues" evidence="1">
    <location>
        <begin position="246"/>
        <end position="255"/>
    </location>
</feature>
<evidence type="ECO:0000313" key="2">
    <source>
        <dbReference type="EMBL" id="KAL3536969.1"/>
    </source>
</evidence>
<evidence type="ECO:0000256" key="1">
    <source>
        <dbReference type="SAM" id="MobiDB-lite"/>
    </source>
</evidence>
<comment type="caution">
    <text evidence="2">The sequence shown here is derived from an EMBL/GenBank/DDBJ whole genome shotgun (WGS) entry which is preliminary data.</text>
</comment>
<feature type="region of interest" description="Disordered" evidence="1">
    <location>
        <begin position="214"/>
        <end position="281"/>
    </location>
</feature>
<dbReference type="EMBL" id="JBJUIK010000001">
    <property type="protein sequence ID" value="KAL3536969.1"/>
    <property type="molecule type" value="Genomic_DNA"/>
</dbReference>
<proteinExistence type="predicted"/>